<evidence type="ECO:0000256" key="5">
    <source>
        <dbReference type="ARBA" id="ARBA00022806"/>
    </source>
</evidence>
<dbReference type="InterPro" id="IPR027238">
    <property type="entry name" value="RuvB-like"/>
</dbReference>
<comment type="similarity">
    <text evidence="2 8">Belongs to the RuvB family.</text>
</comment>
<dbReference type="Proteomes" id="UP000594261">
    <property type="component" value="Chromosome 6"/>
</dbReference>
<reference evidence="10" key="2">
    <citation type="submission" date="2021-01" db="UniProtKB">
        <authorList>
            <consortium name="EnsemblPlants"/>
        </authorList>
    </citation>
    <scope>IDENTIFICATION</scope>
</reference>
<evidence type="ECO:0000256" key="4">
    <source>
        <dbReference type="ARBA" id="ARBA00022801"/>
    </source>
</evidence>
<feature type="domain" description="RuvB-like AAA-lid" evidence="9">
    <location>
        <begin position="32"/>
        <end position="96"/>
    </location>
</feature>
<dbReference type="InterPro" id="IPR041048">
    <property type="entry name" value="RuvB-like_C"/>
</dbReference>
<dbReference type="GO" id="GO:0005524">
    <property type="term" value="F:ATP binding"/>
    <property type="evidence" value="ECO:0007669"/>
    <property type="project" value="UniProtKB-KW"/>
</dbReference>
<proteinExistence type="inferred from homology"/>
<keyword evidence="5 8" id="KW-0347">Helicase</keyword>
<keyword evidence="3 8" id="KW-0547">Nucleotide-binding</keyword>
<dbReference type="AlphaFoldDB" id="A0A7N2M0I9"/>
<dbReference type="Gene3D" id="1.10.8.60">
    <property type="match status" value="1"/>
</dbReference>
<comment type="subcellular location">
    <subcellularLocation>
        <location evidence="1">Nucleus</location>
    </subcellularLocation>
</comment>
<protein>
    <recommendedName>
        <fullName evidence="8">RuvB-like helicase</fullName>
        <ecNumber evidence="8">3.6.4.12</ecNumber>
    </recommendedName>
</protein>
<keyword evidence="7 8" id="KW-0539">Nucleus</keyword>
<organism evidence="10 11">
    <name type="scientific">Quercus lobata</name>
    <name type="common">Valley oak</name>
    <dbReference type="NCBI Taxonomy" id="97700"/>
    <lineage>
        <taxon>Eukaryota</taxon>
        <taxon>Viridiplantae</taxon>
        <taxon>Streptophyta</taxon>
        <taxon>Embryophyta</taxon>
        <taxon>Tracheophyta</taxon>
        <taxon>Spermatophyta</taxon>
        <taxon>Magnoliopsida</taxon>
        <taxon>eudicotyledons</taxon>
        <taxon>Gunneridae</taxon>
        <taxon>Pentapetalae</taxon>
        <taxon>rosids</taxon>
        <taxon>fabids</taxon>
        <taxon>Fagales</taxon>
        <taxon>Fagaceae</taxon>
        <taxon>Quercus</taxon>
    </lineage>
</organism>
<evidence type="ECO:0000259" key="9">
    <source>
        <dbReference type="Pfam" id="PF17856"/>
    </source>
</evidence>
<dbReference type="EC" id="3.6.4.12" evidence="8"/>
<dbReference type="InParanoid" id="A0A7N2M0I9"/>
<evidence type="ECO:0000256" key="7">
    <source>
        <dbReference type="ARBA" id="ARBA00023242"/>
    </source>
</evidence>
<dbReference type="FunFam" id="1.10.8.60:FF:000010">
    <property type="entry name" value="RuvB-like helicase"/>
    <property type="match status" value="1"/>
</dbReference>
<keyword evidence="8" id="KW-0804">Transcription</keyword>
<keyword evidence="6 8" id="KW-0067">ATP-binding</keyword>
<keyword evidence="8" id="KW-0805">Transcription regulation</keyword>
<dbReference type="GO" id="GO:0005634">
    <property type="term" value="C:nucleus"/>
    <property type="evidence" value="ECO:0007669"/>
    <property type="project" value="UniProtKB-SubCell"/>
</dbReference>
<dbReference type="Gramene" id="QL06p040329:mrna">
    <property type="protein sequence ID" value="QL06p040329:mrna"/>
    <property type="gene ID" value="QL06p040329"/>
</dbReference>
<evidence type="ECO:0000313" key="11">
    <source>
        <dbReference type="Proteomes" id="UP000594261"/>
    </source>
</evidence>
<name>A0A7N2M0I9_QUELO</name>
<evidence type="ECO:0000256" key="1">
    <source>
        <dbReference type="ARBA" id="ARBA00004123"/>
    </source>
</evidence>
<evidence type="ECO:0000256" key="8">
    <source>
        <dbReference type="RuleBase" id="RU363048"/>
    </source>
</evidence>
<reference evidence="10 11" key="1">
    <citation type="journal article" date="2016" name="G3 (Bethesda)">
        <title>First Draft Assembly and Annotation of the Genome of a California Endemic Oak Quercus lobata Nee (Fagaceae).</title>
        <authorList>
            <person name="Sork V.L."/>
            <person name="Fitz-Gibbon S.T."/>
            <person name="Puiu D."/>
            <person name="Crepeau M."/>
            <person name="Gugger P.F."/>
            <person name="Sherman R."/>
            <person name="Stevens K."/>
            <person name="Langley C.H."/>
            <person name="Pellegrini M."/>
            <person name="Salzberg S.L."/>
        </authorList>
    </citation>
    <scope>NUCLEOTIDE SEQUENCE [LARGE SCALE GENOMIC DNA]</scope>
    <source>
        <strain evidence="10 11">cv. SW786</strain>
    </source>
</reference>
<dbReference type="GO" id="GO:0016787">
    <property type="term" value="F:hydrolase activity"/>
    <property type="evidence" value="ECO:0007669"/>
    <property type="project" value="UniProtKB-KW"/>
</dbReference>
<evidence type="ECO:0000256" key="2">
    <source>
        <dbReference type="ARBA" id="ARBA00007519"/>
    </source>
</evidence>
<sequence>MAYLSTCSTGWLLSEQTYDVADMIKVQPKFYLALRANVEDLVIDDESLAYLGDIGLQASIRHAVQLLSPSSIMAKMNGRDNICKADIEEVKALYMDAKSSARLLQAQQEKYIS</sequence>
<comment type="catalytic activity">
    <reaction evidence="8">
        <text>ATP + H2O = ADP + phosphate + H(+)</text>
        <dbReference type="Rhea" id="RHEA:13065"/>
        <dbReference type="ChEBI" id="CHEBI:15377"/>
        <dbReference type="ChEBI" id="CHEBI:15378"/>
        <dbReference type="ChEBI" id="CHEBI:30616"/>
        <dbReference type="ChEBI" id="CHEBI:43474"/>
        <dbReference type="ChEBI" id="CHEBI:456216"/>
        <dbReference type="EC" id="3.6.4.12"/>
    </reaction>
</comment>
<dbReference type="EnsemblPlants" id="QL06p040329:mrna">
    <property type="protein sequence ID" value="QL06p040329:mrna"/>
    <property type="gene ID" value="QL06p040329"/>
</dbReference>
<dbReference type="GO" id="GO:0003678">
    <property type="term" value="F:DNA helicase activity"/>
    <property type="evidence" value="ECO:0007669"/>
    <property type="project" value="UniProtKB-EC"/>
</dbReference>
<keyword evidence="4 8" id="KW-0378">Hydrolase</keyword>
<accession>A0A7N2M0I9</accession>
<keyword evidence="11" id="KW-1185">Reference proteome</keyword>
<dbReference type="PANTHER" id="PTHR11093">
    <property type="entry name" value="RUVB-RELATED REPTIN AND PONTIN"/>
    <property type="match status" value="1"/>
</dbReference>
<evidence type="ECO:0000313" key="10">
    <source>
        <dbReference type="EnsemblPlants" id="QL06p040329:mrna"/>
    </source>
</evidence>
<dbReference type="EMBL" id="LRBV02000006">
    <property type="status" value="NOT_ANNOTATED_CDS"/>
    <property type="molecule type" value="Genomic_DNA"/>
</dbReference>
<evidence type="ECO:0000256" key="3">
    <source>
        <dbReference type="ARBA" id="ARBA00022741"/>
    </source>
</evidence>
<dbReference type="Pfam" id="PF17856">
    <property type="entry name" value="TIP49_C"/>
    <property type="match status" value="1"/>
</dbReference>
<evidence type="ECO:0000256" key="6">
    <source>
        <dbReference type="ARBA" id="ARBA00022840"/>
    </source>
</evidence>